<reference evidence="2" key="4">
    <citation type="submission" date="2019-03" db="UniProtKB">
        <authorList>
            <consortium name="EnsemblPlants"/>
        </authorList>
    </citation>
    <scope>IDENTIFICATION</scope>
</reference>
<feature type="chain" id="PRO_5019003469" description="Secreted protein" evidence="1">
    <location>
        <begin position="19"/>
        <end position="106"/>
    </location>
</feature>
<feature type="signal peptide" evidence="1">
    <location>
        <begin position="1"/>
        <end position="18"/>
    </location>
</feature>
<protein>
    <recommendedName>
        <fullName evidence="4">Secreted protein</fullName>
    </recommendedName>
</protein>
<keyword evidence="1" id="KW-0732">Signal</keyword>
<dbReference type="EnsemblPlants" id="AET2Gv20320000.3">
    <property type="protein sequence ID" value="AET2Gv20320000.3"/>
    <property type="gene ID" value="AET2Gv20320000"/>
</dbReference>
<reference evidence="3" key="1">
    <citation type="journal article" date="2014" name="Science">
        <title>Ancient hybridizations among the ancestral genomes of bread wheat.</title>
        <authorList>
            <consortium name="International Wheat Genome Sequencing Consortium,"/>
            <person name="Marcussen T."/>
            <person name="Sandve S.R."/>
            <person name="Heier L."/>
            <person name="Spannagl M."/>
            <person name="Pfeifer M."/>
            <person name="Jakobsen K.S."/>
            <person name="Wulff B.B."/>
            <person name="Steuernagel B."/>
            <person name="Mayer K.F."/>
            <person name="Olsen O.A."/>
        </authorList>
    </citation>
    <scope>NUCLEOTIDE SEQUENCE [LARGE SCALE GENOMIC DNA]</scope>
    <source>
        <strain evidence="3">cv. AL8/78</strain>
    </source>
</reference>
<accession>A0A453B086</accession>
<keyword evidence="3" id="KW-1185">Reference proteome</keyword>
<proteinExistence type="predicted"/>
<sequence>MPTFARASFPVIVRCLLGLGHELVQQGCWQPSKWSVLKTVRVESRVAATNFTKCCTSVQVEHTHRENTSAFALHIAWSCIIADGCSKCFITLIFYKTQFCLSFHGC</sequence>
<dbReference type="Proteomes" id="UP000015105">
    <property type="component" value="Chromosome 2D"/>
</dbReference>
<evidence type="ECO:0000313" key="3">
    <source>
        <dbReference type="Proteomes" id="UP000015105"/>
    </source>
</evidence>
<dbReference type="Gramene" id="AET2Gv20320000.3">
    <property type="protein sequence ID" value="AET2Gv20320000.3"/>
    <property type="gene ID" value="AET2Gv20320000"/>
</dbReference>
<reference evidence="3" key="2">
    <citation type="journal article" date="2017" name="Nat. Plants">
        <title>The Aegilops tauschii genome reveals multiple impacts of transposons.</title>
        <authorList>
            <person name="Zhao G."/>
            <person name="Zou C."/>
            <person name="Li K."/>
            <person name="Wang K."/>
            <person name="Li T."/>
            <person name="Gao L."/>
            <person name="Zhang X."/>
            <person name="Wang H."/>
            <person name="Yang Z."/>
            <person name="Liu X."/>
            <person name="Jiang W."/>
            <person name="Mao L."/>
            <person name="Kong X."/>
            <person name="Jiao Y."/>
            <person name="Jia J."/>
        </authorList>
    </citation>
    <scope>NUCLEOTIDE SEQUENCE [LARGE SCALE GENOMIC DNA]</scope>
    <source>
        <strain evidence="3">cv. AL8/78</strain>
    </source>
</reference>
<evidence type="ECO:0000313" key="2">
    <source>
        <dbReference type="EnsemblPlants" id="AET2Gv20320000.3"/>
    </source>
</evidence>
<name>A0A453B086_AEGTS</name>
<reference evidence="2" key="5">
    <citation type="journal article" date="2021" name="G3 (Bethesda)">
        <title>Aegilops tauschii genome assembly Aet v5.0 features greater sequence contiguity and improved annotation.</title>
        <authorList>
            <person name="Wang L."/>
            <person name="Zhu T."/>
            <person name="Rodriguez J.C."/>
            <person name="Deal K.R."/>
            <person name="Dubcovsky J."/>
            <person name="McGuire P.E."/>
            <person name="Lux T."/>
            <person name="Spannagl M."/>
            <person name="Mayer K.F.X."/>
            <person name="Baldrich P."/>
            <person name="Meyers B.C."/>
            <person name="Huo N."/>
            <person name="Gu Y.Q."/>
            <person name="Zhou H."/>
            <person name="Devos K.M."/>
            <person name="Bennetzen J.L."/>
            <person name="Unver T."/>
            <person name="Budak H."/>
            <person name="Gulick P.J."/>
            <person name="Galiba G."/>
            <person name="Kalapos B."/>
            <person name="Nelson D.R."/>
            <person name="Li P."/>
            <person name="You F.M."/>
            <person name="Luo M.C."/>
            <person name="Dvorak J."/>
        </authorList>
    </citation>
    <scope>NUCLEOTIDE SEQUENCE [LARGE SCALE GENOMIC DNA]</scope>
    <source>
        <strain evidence="2">cv. AL8/78</strain>
    </source>
</reference>
<reference evidence="2" key="3">
    <citation type="journal article" date="2017" name="Nature">
        <title>Genome sequence of the progenitor of the wheat D genome Aegilops tauschii.</title>
        <authorList>
            <person name="Luo M.C."/>
            <person name="Gu Y.Q."/>
            <person name="Puiu D."/>
            <person name="Wang H."/>
            <person name="Twardziok S.O."/>
            <person name="Deal K.R."/>
            <person name="Huo N."/>
            <person name="Zhu T."/>
            <person name="Wang L."/>
            <person name="Wang Y."/>
            <person name="McGuire P.E."/>
            <person name="Liu S."/>
            <person name="Long H."/>
            <person name="Ramasamy R.K."/>
            <person name="Rodriguez J.C."/>
            <person name="Van S.L."/>
            <person name="Yuan L."/>
            <person name="Wang Z."/>
            <person name="Xia Z."/>
            <person name="Xiao L."/>
            <person name="Anderson O.D."/>
            <person name="Ouyang S."/>
            <person name="Liang Y."/>
            <person name="Zimin A.V."/>
            <person name="Pertea G."/>
            <person name="Qi P."/>
            <person name="Bennetzen J.L."/>
            <person name="Dai X."/>
            <person name="Dawson M.W."/>
            <person name="Muller H.G."/>
            <person name="Kugler K."/>
            <person name="Rivarola-Duarte L."/>
            <person name="Spannagl M."/>
            <person name="Mayer K.F.X."/>
            <person name="Lu F.H."/>
            <person name="Bevan M.W."/>
            <person name="Leroy P."/>
            <person name="Li P."/>
            <person name="You F.M."/>
            <person name="Sun Q."/>
            <person name="Liu Z."/>
            <person name="Lyons E."/>
            <person name="Wicker T."/>
            <person name="Salzberg S.L."/>
            <person name="Devos K.M."/>
            <person name="Dvorak J."/>
        </authorList>
    </citation>
    <scope>NUCLEOTIDE SEQUENCE [LARGE SCALE GENOMIC DNA]</scope>
    <source>
        <strain evidence="2">cv. AL8/78</strain>
    </source>
</reference>
<organism evidence="2 3">
    <name type="scientific">Aegilops tauschii subsp. strangulata</name>
    <name type="common">Goatgrass</name>
    <dbReference type="NCBI Taxonomy" id="200361"/>
    <lineage>
        <taxon>Eukaryota</taxon>
        <taxon>Viridiplantae</taxon>
        <taxon>Streptophyta</taxon>
        <taxon>Embryophyta</taxon>
        <taxon>Tracheophyta</taxon>
        <taxon>Spermatophyta</taxon>
        <taxon>Magnoliopsida</taxon>
        <taxon>Liliopsida</taxon>
        <taxon>Poales</taxon>
        <taxon>Poaceae</taxon>
        <taxon>BOP clade</taxon>
        <taxon>Pooideae</taxon>
        <taxon>Triticodae</taxon>
        <taxon>Triticeae</taxon>
        <taxon>Triticinae</taxon>
        <taxon>Aegilops</taxon>
    </lineage>
</organism>
<dbReference type="AlphaFoldDB" id="A0A453B086"/>
<evidence type="ECO:0000256" key="1">
    <source>
        <dbReference type="SAM" id="SignalP"/>
    </source>
</evidence>
<evidence type="ECO:0008006" key="4">
    <source>
        <dbReference type="Google" id="ProtNLM"/>
    </source>
</evidence>